<dbReference type="InterPro" id="IPR053967">
    <property type="entry name" value="LlgE_F_G-like_D1"/>
</dbReference>
<dbReference type="PATRIC" id="fig|935198.13.peg.815"/>
<dbReference type="PANTHER" id="PTHR30435:SF19">
    <property type="entry name" value="FLAGELLAR BASAL-BODY ROD PROTEIN FLGG"/>
    <property type="match status" value="1"/>
</dbReference>
<dbReference type="HOGENOM" id="CLU_013687_0_2_9"/>
<feature type="domain" description="Flagellar hook protein FlgE/F/G-like D1" evidence="4">
    <location>
        <begin position="91"/>
        <end position="160"/>
    </location>
</feature>
<dbReference type="InterPro" id="IPR010930">
    <property type="entry name" value="Flg_bb/hook_C_dom"/>
</dbReference>
<evidence type="ECO:0000259" key="4">
    <source>
        <dbReference type="Pfam" id="PF22692"/>
    </source>
</evidence>
<keyword evidence="5" id="KW-0966">Cell projection</keyword>
<dbReference type="GO" id="GO:0009425">
    <property type="term" value="C:bacterial-type flagellum basal body"/>
    <property type="evidence" value="ECO:0007669"/>
    <property type="project" value="UniProtKB-SubCell"/>
</dbReference>
<dbReference type="GO" id="GO:0071978">
    <property type="term" value="P:bacterial-type flagellum-dependent swarming motility"/>
    <property type="evidence" value="ECO:0007669"/>
    <property type="project" value="TreeGrafter"/>
</dbReference>
<dbReference type="PANTHER" id="PTHR30435">
    <property type="entry name" value="FLAGELLAR PROTEIN"/>
    <property type="match status" value="1"/>
</dbReference>
<accession>U4P356</accession>
<keyword evidence="5" id="KW-0282">Flagellum</keyword>
<comment type="similarity">
    <text evidence="1 2">Belongs to the flagella basal body rod proteins family.</text>
</comment>
<dbReference type="NCBIfam" id="TIGR03506">
    <property type="entry name" value="FlgEFG_subfam"/>
    <property type="match status" value="1"/>
</dbReference>
<reference evidence="5" key="1">
    <citation type="submission" date="2009-06" db="EMBL/GenBank/DDBJ databases">
        <authorList>
            <consortium name="US DOE Joint Genome Institute (JGI-PGF)"/>
            <person name="Lucas S."/>
            <person name="Copeland A."/>
            <person name="Lapidus A."/>
            <person name="Glavina del Rio T."/>
            <person name="Dalin E."/>
            <person name="Tice H."/>
            <person name="Bruce D."/>
            <person name="Goodwin L."/>
            <person name="Pitluck S."/>
            <person name="Kyrpides N."/>
            <person name="Mavromatis K."/>
            <person name="Ivanova N."/>
            <person name="Saunders E."/>
            <person name="Brettin T."/>
            <person name="Detter J.C."/>
            <person name="Han C."/>
            <person name="Larimer F."/>
            <person name="Land M."/>
            <person name="Hauser L."/>
            <person name="Markowitz V."/>
            <person name="Cheng J.-F."/>
            <person name="Hugenholtz P."/>
            <person name="Woyke T."/>
            <person name="Wu D."/>
            <person name="Gronow S."/>
            <person name="Klenk H.-P."/>
            <person name="Eisen J.A."/>
        </authorList>
    </citation>
    <scope>NUCLEOTIDE SEQUENCE</scope>
    <source>
        <strain evidence="5">Eklund 17B</strain>
    </source>
</reference>
<dbReference type="SUPFAM" id="SSF117143">
    <property type="entry name" value="Flagellar hook protein flgE"/>
    <property type="match status" value="1"/>
</dbReference>
<evidence type="ECO:0000313" key="5">
    <source>
        <dbReference type="EMBL" id="ACD24996.1"/>
    </source>
</evidence>
<dbReference type="InterPro" id="IPR020013">
    <property type="entry name" value="Flagellar_FlgE/F/G"/>
</dbReference>
<accession>B2TLX2</accession>
<protein>
    <submittedName>
        <fullName evidence="5">Flagellar hook-basal body complex protein FlhP</fullName>
    </submittedName>
</protein>
<dbReference type="AlphaFoldDB" id="B2TLX2"/>
<sequence length="256" mass="27663">MFNIFANAQSGMNAYQEKLDYLSNDLVNTSTTGYKATDVQFSDLLTESLDRKGTPLVNKDAINGTGVKLGMDYRKDTQGNLLTTGIKTDIAIDGKGYIASVQQDGTIAYTRDGNLKIDSNGTLVDARGNKIYIQYEDGMSEGSPKLSSEDISIDGDGGISTKVDNQYVKVGQIPVFTAIGDKAFVAIGNNYFVASDDAQIALSNDYNIEQGMLEGSNVDTSEIFTDIISTQRAFQLSSKGITTADEVWGMINGMRK</sequence>
<name>B2TLX2_CLOBB</name>
<dbReference type="Pfam" id="PF06429">
    <property type="entry name" value="Flg_bbr_C"/>
    <property type="match status" value="1"/>
</dbReference>
<evidence type="ECO:0000259" key="3">
    <source>
        <dbReference type="Pfam" id="PF06429"/>
    </source>
</evidence>
<reference evidence="5" key="2">
    <citation type="submission" date="2009-08" db="EMBL/GenBank/DDBJ databases">
        <authorList>
            <person name="Shrivastava S."/>
            <person name="Brinkac L.M."/>
            <person name="Dodson R.J."/>
            <person name="Harkins D.M."/>
            <person name="Durkin A.S."/>
            <person name="Sutton G."/>
        </authorList>
    </citation>
    <scope>NUCLEOTIDE SEQUENCE</scope>
    <source>
        <strain evidence="5">Eklund 17B</strain>
    </source>
</reference>
<keyword evidence="5" id="KW-0969">Cilium</keyword>
<evidence type="ECO:0000256" key="2">
    <source>
        <dbReference type="RuleBase" id="RU362116"/>
    </source>
</evidence>
<dbReference type="KEGG" id="cbk:CLL_A0866"/>
<feature type="domain" description="Flagellar basal-body/hook protein C-terminal" evidence="3">
    <location>
        <begin position="210"/>
        <end position="253"/>
    </location>
</feature>
<comment type="subcellular location">
    <subcellularLocation>
        <location evidence="2">Bacterial flagellum basal body</location>
    </subcellularLocation>
</comment>
<keyword evidence="2" id="KW-0975">Bacterial flagellum</keyword>
<evidence type="ECO:0000256" key="1">
    <source>
        <dbReference type="ARBA" id="ARBA00009677"/>
    </source>
</evidence>
<gene>
    <name evidence="5" type="ordered locus">CLL_A0866</name>
</gene>
<dbReference type="InterPro" id="IPR037925">
    <property type="entry name" value="FlgE/F/G-like"/>
</dbReference>
<dbReference type="EMBL" id="CP001056">
    <property type="protein sequence ID" value="ACD24996.1"/>
    <property type="molecule type" value="Genomic_DNA"/>
</dbReference>
<dbReference type="Pfam" id="PF22692">
    <property type="entry name" value="LlgE_F_G_D1"/>
    <property type="match status" value="1"/>
</dbReference>
<proteinExistence type="inferred from homology"/>
<organism evidence="5">
    <name type="scientific">Clostridium botulinum (strain Eklund 17B / Type B)</name>
    <dbReference type="NCBI Taxonomy" id="935198"/>
    <lineage>
        <taxon>Bacteria</taxon>
        <taxon>Bacillati</taxon>
        <taxon>Bacillota</taxon>
        <taxon>Clostridia</taxon>
        <taxon>Eubacteriales</taxon>
        <taxon>Clostridiaceae</taxon>
        <taxon>Clostridium</taxon>
    </lineage>
</organism>